<evidence type="ECO:0000256" key="1">
    <source>
        <dbReference type="SAM" id="Coils"/>
    </source>
</evidence>
<feature type="compositionally biased region" description="Polar residues" evidence="2">
    <location>
        <begin position="433"/>
        <end position="455"/>
    </location>
</feature>
<evidence type="ECO:0000313" key="3">
    <source>
        <dbReference type="EMBL" id="CAC5429437.1"/>
    </source>
</evidence>
<feature type="compositionally biased region" description="Low complexity" evidence="2">
    <location>
        <begin position="1106"/>
        <end position="1123"/>
    </location>
</feature>
<feature type="region of interest" description="Disordered" evidence="2">
    <location>
        <begin position="1031"/>
        <end position="1149"/>
    </location>
</feature>
<feature type="compositionally biased region" description="Basic and acidic residues" evidence="2">
    <location>
        <begin position="220"/>
        <end position="236"/>
    </location>
</feature>
<feature type="compositionally biased region" description="Low complexity" evidence="2">
    <location>
        <begin position="87"/>
        <end position="96"/>
    </location>
</feature>
<feature type="region of interest" description="Disordered" evidence="2">
    <location>
        <begin position="421"/>
        <end position="483"/>
    </location>
</feature>
<feature type="compositionally biased region" description="Basic and acidic residues" evidence="2">
    <location>
        <begin position="912"/>
        <end position="924"/>
    </location>
</feature>
<name>A0A6J8FCD8_LEIDO</name>
<sequence>MTHTSDAESLLLRFLEVEDGLHRPTARHQSSPLLVQMNSSATPVDEAVTLNGHQARRSCSVSEAPAQATACCEMATPPSLHRDLRRSSTSSSSGSSDTQEEAATPPRRSSSNQHVINPTTLEDTVARPSAPRNSIPGASPSPPLSLSHPVVQFLTSVQLQGYADRLMCDLGIQSLPDLVRRSATLKDVAALLGPSASLQQHNELLRGLRRWEREEARRARADAAKERRRARKEDRSTNGATKALGTHKTPSRTTKASIQRVTTASSEDSGGRASGRGSGTGGGRQPAPLLATLDSCVGRCASACFRLSDVCDRVLQPHTSPAAFGITEAAPHELSSDSGNVVASSLETLPVPASSSMSSSSRPSLTTSATQLMRQLSYRCSHARLAAALRRRAGWSRSYHNGRDGQGEPLDTTSRTATQVAPYDVDAEDLDAVTTSGASSRSGSNHRGVSHTSEASCHLEASVPPAEGDVGDDADAAPSDDESLARCVQQASIASAAGVERCEAVEGPSNAEALLPPATLSSACYSCESHLSFILCSLREAAEEQPVVPDLIGSDGADGEGPASTQWASAVSDTPCGAFGDALTGDGCATAESHHPVRNDLVTTNNISLSALSARAELQVLPPREPAVTLTRARGSPAAEEAGRTATADAHTTAAKYPVLDSDATCNASQHHQRLSPVALTHESATQPRQSRETDTLLATTGASAAPGDAPEACALLERRLADAQRRLNDALQEALQSYNAEVKAVRQATAVPLTDTAIVNKWVPLRAVLQPIPFSPRASSACARSAAAAELGTPAERVVWALGAEGDIDSGETHWCSFPAPNASMSAGADTEVFAACSPATGAALDCVCADDRKALAAMATTATSARTTMRSTAAPVAPSCRSAVAPAATVEGVGLASTGSLDAPTAAELMESRSSRDKKSEEDGSVSCESVGRLTAGTQCLSTYVNMGDAGKAAEIAAAAPIDKFAAEGRDDSTAAFLWVSQDSPSTMRQSPYADAAAADSDRKEIASTSDEWWAAYGIDALECTQNSADGGAGGRAASPSTNAVHPHTTSNGSGAVSTSRVCTPSPAPVEVIELTSGTDDEDADSRGGGGDNNNEHDARNRPPDASSYRPPRAAPSLPLRTSPPPRDDLGGGITIPPRTGSTAPMHSWRPLVLDRRLHADAWTHMTNAELRQLCFEFGLMAPSPTKGDTTSPFPAAAADSPPVLARRGRSAPLPSLAAASPACARKSAVSHESSPERDLFGLPTLTTAVPAACREPSHTAAKTGDGAPPPPEPSSPVCAFTQPENGSGGARAAVAAATAGAASEHVDIRQRYQRRATLLERESLLEALRLLATRLRFRHTVAPFFLHRVARLSGLPYKRMRAADLLDEGAVLTRDDLKQTRRRYKAEEQAEVERCIVSALVAEAAEAMEQDAQRVASRWAVLPLFAAEGGNSTKMKATPARSALASLPDGGVRCCYDQILLREPVNVFAAVAAVQRSFPHIAHTRVQQLLAANEVIAEAVVTVSGRSPSPLPQLSTTAQREGGQAIAVPRPSGELTDGSTPSMQETLGGGISLHRGSGAVHSLATTTPLSQEERQRANARHYFAQRGYMTRRQPGGWGRGRR</sequence>
<evidence type="ECO:0000313" key="4">
    <source>
        <dbReference type="Proteomes" id="UP000601710"/>
    </source>
</evidence>
<feature type="region of interest" description="Disordered" evidence="2">
    <location>
        <begin position="220"/>
        <end position="286"/>
    </location>
</feature>
<dbReference type="VEuPathDB" id="TriTrypDB:LDHU3_19.0570"/>
<reference evidence="3" key="1">
    <citation type="submission" date="2020-06" db="EMBL/GenBank/DDBJ databases">
        <authorList>
            <person name="Camacho E."/>
            <person name="Gonzalez-de la Fuente S."/>
            <person name="Rastrojo A."/>
            <person name="Peiro-Pastor R."/>
            <person name="Solana JC."/>
            <person name="Tabera L."/>
            <person name="Gamarro F."/>
            <person name="Carrasco-Ramiro F."/>
            <person name="Requena JM."/>
            <person name="Aguado B."/>
        </authorList>
    </citation>
    <scope>NUCLEOTIDE SEQUENCE</scope>
</reference>
<proteinExistence type="predicted"/>
<feature type="compositionally biased region" description="Gly residues" evidence="2">
    <location>
        <begin position="272"/>
        <end position="284"/>
    </location>
</feature>
<feature type="region of interest" description="Disordered" evidence="2">
    <location>
        <begin position="909"/>
        <end position="930"/>
    </location>
</feature>
<feature type="compositionally biased region" description="Polar residues" evidence="2">
    <location>
        <begin position="1041"/>
        <end position="1065"/>
    </location>
</feature>
<feature type="compositionally biased region" description="Acidic residues" evidence="2">
    <location>
        <begin position="469"/>
        <end position="482"/>
    </location>
</feature>
<organism evidence="3 4">
    <name type="scientific">Leishmania donovani</name>
    <dbReference type="NCBI Taxonomy" id="5661"/>
    <lineage>
        <taxon>Eukaryota</taxon>
        <taxon>Discoba</taxon>
        <taxon>Euglenozoa</taxon>
        <taxon>Kinetoplastea</taxon>
        <taxon>Metakinetoplastina</taxon>
        <taxon>Trypanosomatida</taxon>
        <taxon>Trypanosomatidae</taxon>
        <taxon>Leishmaniinae</taxon>
        <taxon>Leishmania</taxon>
    </lineage>
</organism>
<feature type="region of interest" description="Disordered" evidence="2">
    <location>
        <begin position="986"/>
        <end position="1006"/>
    </location>
</feature>
<dbReference type="VEuPathDB" id="TriTrypDB:LdCL_190010100"/>
<feature type="compositionally biased region" description="Polar residues" evidence="2">
    <location>
        <begin position="251"/>
        <end position="268"/>
    </location>
</feature>
<accession>A0A6J8FCD8</accession>
<feature type="compositionally biased region" description="Polar residues" evidence="2">
    <location>
        <begin position="107"/>
        <end position="122"/>
    </location>
</feature>
<dbReference type="VEuPathDB" id="TriTrypDB:LdBPK_190510.1"/>
<protein>
    <submittedName>
        <fullName evidence="3">Hypothetical_protein_conserved</fullName>
    </submittedName>
</protein>
<feature type="coiled-coil region" evidence="1">
    <location>
        <begin position="714"/>
        <end position="749"/>
    </location>
</feature>
<keyword evidence="1" id="KW-0175">Coiled coil</keyword>
<feature type="region of interest" description="Disordered" evidence="2">
    <location>
        <begin position="75"/>
        <end position="143"/>
    </location>
</feature>
<feature type="region of interest" description="Disordered" evidence="2">
    <location>
        <begin position="1261"/>
        <end position="1289"/>
    </location>
</feature>
<feature type="compositionally biased region" description="Low complexity" evidence="2">
    <location>
        <begin position="134"/>
        <end position="143"/>
    </location>
</feature>
<evidence type="ECO:0000256" key="2">
    <source>
        <dbReference type="SAM" id="MobiDB-lite"/>
    </source>
</evidence>
<dbReference type="Proteomes" id="UP000601710">
    <property type="component" value="Chromosome 19"/>
</dbReference>
<feature type="region of interest" description="Disordered" evidence="2">
    <location>
        <begin position="1584"/>
        <end position="1605"/>
    </location>
</feature>
<dbReference type="EMBL" id="LR812639">
    <property type="protein sequence ID" value="CAC5429437.1"/>
    <property type="molecule type" value="Genomic_DNA"/>
</dbReference>
<gene>
    <name evidence="3" type="ORF">LDHU3_19.0570</name>
</gene>
<feature type="compositionally biased region" description="Basic and acidic residues" evidence="2">
    <location>
        <begin position="1096"/>
        <end position="1105"/>
    </location>
</feature>